<reference evidence="3" key="1">
    <citation type="submission" date="2022-08" db="EMBL/GenBank/DDBJ databases">
        <title>Novel Bdellovibrio Species Isolated from Svalbard: Designation Bdellovibrio svalbardensis.</title>
        <authorList>
            <person name="Mitchell R.J."/>
            <person name="Choi S.Y."/>
        </authorList>
    </citation>
    <scope>NUCLEOTIDE SEQUENCE</scope>
    <source>
        <strain evidence="3">PAP01</strain>
    </source>
</reference>
<keyword evidence="4" id="KW-1185">Reference proteome</keyword>
<gene>
    <name evidence="3" type="ORF">NWE73_11625</name>
</gene>
<feature type="chain" id="PRO_5045879881" evidence="2">
    <location>
        <begin position="23"/>
        <end position="465"/>
    </location>
</feature>
<evidence type="ECO:0000256" key="2">
    <source>
        <dbReference type="SAM" id="SignalP"/>
    </source>
</evidence>
<accession>A0ABT6DJH3</accession>
<feature type="compositionally biased region" description="Gly residues" evidence="1">
    <location>
        <begin position="402"/>
        <end position="413"/>
    </location>
</feature>
<proteinExistence type="predicted"/>
<organism evidence="3 4">
    <name type="scientific">Bdellovibrio svalbardensis</name>
    <dbReference type="NCBI Taxonomy" id="2972972"/>
    <lineage>
        <taxon>Bacteria</taxon>
        <taxon>Pseudomonadati</taxon>
        <taxon>Bdellovibrionota</taxon>
        <taxon>Bdellovibrionia</taxon>
        <taxon>Bdellovibrionales</taxon>
        <taxon>Pseudobdellovibrionaceae</taxon>
        <taxon>Bdellovibrio</taxon>
    </lineage>
</organism>
<sequence>MGMTHLAAIFLSFILLGNFSFADDYTAGKLDAAERDLMNRPPRRACSDCRGYEDGAVKMNCIETCIETPSQSVVDPAAACAQRLSQLTQACNDATTTARNDCDESQNTGLAQAQQAAVVLGQQVSSSVQAACSSMGKISQAANAATAAYQMTCQSSVGSCSSACSAAIQYFQQNSGCQVGPFRTGEAPAPTSLKETQKSCTSLQKKADTAQQAVNNFLQTTLQAQNCAQESDGTSAPLPEMCKTNPNLAGCTASGPVDCSKPEMASNKVCVCSKNPNDPSCVSGQSNHASTGINGIETAVRTGNSAGDGFGGGDNFGLPEIPQGVVNKSGAEAGVDGKQGAGANLGSAGGDGGGAGGKGGAGGANQDPTGVNAGFYGGGGGGSGGGYGGGGSGDGSDGRGGYGGYAGKAGPGGPNLRQFLPGGQFDPRSRGLAGASGPDGITGPHSNIWQKIQNRYQVVAPSLMP</sequence>
<dbReference type="Proteomes" id="UP001152321">
    <property type="component" value="Unassembled WGS sequence"/>
</dbReference>
<feature type="signal peptide" evidence="2">
    <location>
        <begin position="1"/>
        <end position="22"/>
    </location>
</feature>
<name>A0ABT6DJH3_9BACT</name>
<evidence type="ECO:0000313" key="4">
    <source>
        <dbReference type="Proteomes" id="UP001152321"/>
    </source>
</evidence>
<comment type="caution">
    <text evidence="3">The sequence shown here is derived from an EMBL/GenBank/DDBJ whole genome shotgun (WGS) entry which is preliminary data.</text>
</comment>
<feature type="region of interest" description="Disordered" evidence="1">
    <location>
        <begin position="402"/>
        <end position="446"/>
    </location>
</feature>
<dbReference type="RefSeq" id="WP_277578495.1">
    <property type="nucleotide sequence ID" value="NZ_JANRMI010000003.1"/>
</dbReference>
<dbReference type="EMBL" id="JANRMI010000003">
    <property type="protein sequence ID" value="MDG0817019.1"/>
    <property type="molecule type" value="Genomic_DNA"/>
</dbReference>
<keyword evidence="2" id="KW-0732">Signal</keyword>
<protein>
    <submittedName>
        <fullName evidence="3">Uncharacterized protein</fullName>
    </submittedName>
</protein>
<evidence type="ECO:0000256" key="1">
    <source>
        <dbReference type="SAM" id="MobiDB-lite"/>
    </source>
</evidence>
<evidence type="ECO:0000313" key="3">
    <source>
        <dbReference type="EMBL" id="MDG0817019.1"/>
    </source>
</evidence>